<dbReference type="AlphaFoldDB" id="A0A1Y4JSQ5"/>
<dbReference type="PROSITE" id="PS51257">
    <property type="entry name" value="PROKAR_LIPOPROTEIN"/>
    <property type="match status" value="1"/>
</dbReference>
<gene>
    <name evidence="4" type="ORF">B5F24_06070</name>
    <name evidence="5" type="ORF">DWW09_15620</name>
</gene>
<reference evidence="6" key="1">
    <citation type="submission" date="2017-04" db="EMBL/GenBank/DDBJ databases">
        <title>Function of individual gut microbiota members based on whole genome sequencing of pure cultures obtained from chicken caecum.</title>
        <authorList>
            <person name="Medvecky M."/>
            <person name="Cejkova D."/>
            <person name="Polansky O."/>
            <person name="Karasova D."/>
            <person name="Kubasova T."/>
            <person name="Cizek A."/>
            <person name="Rychlik I."/>
        </authorList>
    </citation>
    <scope>NUCLEOTIDE SEQUENCE [LARGE SCALE GENOMIC DNA]</scope>
    <source>
        <strain evidence="6">An189</strain>
    </source>
</reference>
<evidence type="ECO:0000256" key="1">
    <source>
        <dbReference type="SAM" id="MobiDB-lite"/>
    </source>
</evidence>
<dbReference type="InterPro" id="IPR032179">
    <property type="entry name" value="Cry22Aa_Ig-like"/>
</dbReference>
<feature type="region of interest" description="Disordered" evidence="1">
    <location>
        <begin position="120"/>
        <end position="139"/>
    </location>
</feature>
<sequence>MKKIIYSLFVCLSLVMVSCDESTQDPSFITYYVDFEMNGDEIMTVELGTPYVEPGVIAKEQGKDITSTIVTTGADKVDVSKAGVYFITYSATNVDGYSSEITRMVAVYDPAITTDISGTYSTSLDSNRQMPQTNDEGEDMTDDGGNYVWDTPEPFSSNFSVVIEKIAPGIFHISDMMGGYYDQGRGYGAAYAMPAYVSMKSNTDPAFTIVSGGTSAFGGMYDELSGITYNPDVTPADDIYPGILKWSIEYQGMLFNIVLDKPVE</sequence>
<dbReference type="Proteomes" id="UP000284366">
    <property type="component" value="Unassembled WGS sequence"/>
</dbReference>
<dbReference type="Pfam" id="PF16403">
    <property type="entry name" value="Bact_surface_Ig-like"/>
    <property type="match status" value="1"/>
</dbReference>
<organism evidence="4 6">
    <name type="scientific">Bacteroides clarus</name>
    <dbReference type="NCBI Taxonomy" id="626929"/>
    <lineage>
        <taxon>Bacteria</taxon>
        <taxon>Pseudomonadati</taxon>
        <taxon>Bacteroidota</taxon>
        <taxon>Bacteroidia</taxon>
        <taxon>Bacteroidales</taxon>
        <taxon>Bacteroidaceae</taxon>
        <taxon>Bacteroides</taxon>
    </lineage>
</organism>
<dbReference type="Gene3D" id="2.60.40.10">
    <property type="entry name" value="Immunoglobulins"/>
    <property type="match status" value="1"/>
</dbReference>
<evidence type="ECO:0000259" key="3">
    <source>
        <dbReference type="Pfam" id="PF16404"/>
    </source>
</evidence>
<evidence type="ECO:0000313" key="5">
    <source>
        <dbReference type="EMBL" id="RGV49816.1"/>
    </source>
</evidence>
<dbReference type="InterPro" id="IPR013783">
    <property type="entry name" value="Ig-like_fold"/>
</dbReference>
<reference evidence="5 7" key="3">
    <citation type="submission" date="2018-08" db="EMBL/GenBank/DDBJ databases">
        <title>A genome reference for cultivated species of the human gut microbiota.</title>
        <authorList>
            <person name="Zou Y."/>
            <person name="Xue W."/>
            <person name="Luo G."/>
        </authorList>
    </citation>
    <scope>NUCLEOTIDE SEQUENCE [LARGE SCALE GENOMIC DNA]</scope>
    <source>
        <strain evidence="5 7">AF14-27</strain>
    </source>
</reference>
<dbReference type="GeneID" id="61677973"/>
<dbReference type="InterPro" id="IPR032180">
    <property type="entry name" value="BT_2262-like_C"/>
</dbReference>
<evidence type="ECO:0000313" key="6">
    <source>
        <dbReference type="Proteomes" id="UP000196587"/>
    </source>
</evidence>
<feature type="compositionally biased region" description="Polar residues" evidence="1">
    <location>
        <begin position="120"/>
        <end position="134"/>
    </location>
</feature>
<accession>A0A1Y4JSQ5</accession>
<proteinExistence type="predicted"/>
<evidence type="ECO:0000259" key="2">
    <source>
        <dbReference type="Pfam" id="PF16403"/>
    </source>
</evidence>
<dbReference type="Proteomes" id="UP000196587">
    <property type="component" value="Unassembled WGS sequence"/>
</dbReference>
<name>A0A1Y4JSQ5_9BACE</name>
<reference evidence="4" key="2">
    <citation type="journal article" date="2018" name="BMC Genomics">
        <title>Whole genome sequencing and function prediction of 133 gut anaerobes isolated from chicken caecum in pure cultures.</title>
        <authorList>
            <person name="Medvecky M."/>
            <person name="Cejkova D."/>
            <person name="Polansky O."/>
            <person name="Karasova D."/>
            <person name="Kubasova T."/>
            <person name="Cizek A."/>
            <person name="Rychlik I."/>
        </authorList>
    </citation>
    <scope>NUCLEOTIDE SEQUENCE</scope>
    <source>
        <strain evidence="4">An189</strain>
    </source>
</reference>
<dbReference type="RefSeq" id="WP_009122908.1">
    <property type="nucleotide sequence ID" value="NZ_CALIXP010000061.1"/>
</dbReference>
<evidence type="ECO:0000313" key="7">
    <source>
        <dbReference type="Proteomes" id="UP000284366"/>
    </source>
</evidence>
<feature type="domain" description="BT-2262-like C-terminal" evidence="3">
    <location>
        <begin position="157"/>
        <end position="261"/>
    </location>
</feature>
<feature type="domain" description="Pesticidal crystal protein Cry22Aa Ig-like" evidence="2">
    <location>
        <begin position="35"/>
        <end position="107"/>
    </location>
</feature>
<dbReference type="EMBL" id="QRZG01000034">
    <property type="protein sequence ID" value="RGV49816.1"/>
    <property type="molecule type" value="Genomic_DNA"/>
</dbReference>
<dbReference type="Pfam" id="PF16404">
    <property type="entry name" value="BT_2262-like_C"/>
    <property type="match status" value="1"/>
</dbReference>
<evidence type="ECO:0000313" key="4">
    <source>
        <dbReference type="EMBL" id="OUP35525.1"/>
    </source>
</evidence>
<dbReference type="EMBL" id="NFKE01000003">
    <property type="protein sequence ID" value="OUP35525.1"/>
    <property type="molecule type" value="Genomic_DNA"/>
</dbReference>
<comment type="caution">
    <text evidence="4">The sequence shown here is derived from an EMBL/GenBank/DDBJ whole genome shotgun (WGS) entry which is preliminary data.</text>
</comment>
<protein>
    <submittedName>
        <fullName evidence="5">DUF5012 domain-containing protein</fullName>
    </submittedName>
</protein>